<name>A0ABV2ARY4_9EUKA</name>
<accession>A0ABV2ARY4</accession>
<feature type="region of interest" description="Disordered" evidence="1">
    <location>
        <begin position="1"/>
        <end position="26"/>
    </location>
</feature>
<proteinExistence type="predicted"/>
<evidence type="ECO:0000313" key="2">
    <source>
        <dbReference type="EMBL" id="MES1922244.1"/>
    </source>
</evidence>
<comment type="caution">
    <text evidence="2">The sequence shown here is derived from an EMBL/GenBank/DDBJ whole genome shotgun (WGS) entry which is preliminary data.</text>
</comment>
<dbReference type="Proteomes" id="UP001439008">
    <property type="component" value="Unassembled WGS sequence"/>
</dbReference>
<reference evidence="2 3" key="1">
    <citation type="journal article" date="2024" name="BMC Biol.">
        <title>Comparative genomics of Ascetosporea gives new insight into the evolutionary basis for animal parasitism in Rhizaria.</title>
        <authorList>
            <person name="Hiltunen Thoren M."/>
            <person name="Onut-Brannstrom I."/>
            <person name="Alfjorden A."/>
            <person name="Peckova H."/>
            <person name="Swords F."/>
            <person name="Hooper C."/>
            <person name="Holzer A.S."/>
            <person name="Bass D."/>
            <person name="Burki F."/>
        </authorList>
    </citation>
    <scope>NUCLEOTIDE SEQUENCE [LARGE SCALE GENOMIC DNA]</scope>
    <source>
        <strain evidence="2">20-A016</strain>
    </source>
</reference>
<evidence type="ECO:0000313" key="3">
    <source>
        <dbReference type="Proteomes" id="UP001439008"/>
    </source>
</evidence>
<sequence length="81" mass="9732">MAEKSEITKMPKMEKMAKSEITKMPKMEKMAKSEIIRENGVLMTENKRIEAISVKRKIDLEEKLKEELMNRRKREFLNKKF</sequence>
<keyword evidence="3" id="KW-1185">Reference proteome</keyword>
<gene>
    <name evidence="2" type="ORF">MHBO_003751</name>
</gene>
<organism evidence="2 3">
    <name type="scientific">Bonamia ostreae</name>
    <dbReference type="NCBI Taxonomy" id="126728"/>
    <lineage>
        <taxon>Eukaryota</taxon>
        <taxon>Sar</taxon>
        <taxon>Rhizaria</taxon>
        <taxon>Endomyxa</taxon>
        <taxon>Ascetosporea</taxon>
        <taxon>Haplosporida</taxon>
        <taxon>Bonamia</taxon>
    </lineage>
</organism>
<dbReference type="EMBL" id="JBDODL010002458">
    <property type="protein sequence ID" value="MES1922244.1"/>
    <property type="molecule type" value="Genomic_DNA"/>
</dbReference>
<evidence type="ECO:0000256" key="1">
    <source>
        <dbReference type="SAM" id="MobiDB-lite"/>
    </source>
</evidence>
<protein>
    <submittedName>
        <fullName evidence="2">Uncharacterized protein</fullName>
    </submittedName>
</protein>